<evidence type="ECO:0000313" key="2">
    <source>
        <dbReference type="Proteomes" id="UP000823775"/>
    </source>
</evidence>
<feature type="non-terminal residue" evidence="1">
    <location>
        <position position="94"/>
    </location>
</feature>
<organism evidence="1 2">
    <name type="scientific">Datura stramonium</name>
    <name type="common">Jimsonweed</name>
    <name type="synonym">Common thornapple</name>
    <dbReference type="NCBI Taxonomy" id="4076"/>
    <lineage>
        <taxon>Eukaryota</taxon>
        <taxon>Viridiplantae</taxon>
        <taxon>Streptophyta</taxon>
        <taxon>Embryophyta</taxon>
        <taxon>Tracheophyta</taxon>
        <taxon>Spermatophyta</taxon>
        <taxon>Magnoliopsida</taxon>
        <taxon>eudicotyledons</taxon>
        <taxon>Gunneridae</taxon>
        <taxon>Pentapetalae</taxon>
        <taxon>asterids</taxon>
        <taxon>lamiids</taxon>
        <taxon>Solanales</taxon>
        <taxon>Solanaceae</taxon>
        <taxon>Solanoideae</taxon>
        <taxon>Datureae</taxon>
        <taxon>Datura</taxon>
    </lineage>
</organism>
<evidence type="ECO:0000313" key="1">
    <source>
        <dbReference type="EMBL" id="MCD9641341.1"/>
    </source>
</evidence>
<dbReference type="Proteomes" id="UP000823775">
    <property type="component" value="Unassembled WGS sequence"/>
</dbReference>
<name>A0ABS8V4Q1_DATST</name>
<sequence>MLLQRFYMGLEDILKENVDDSVWGEFLSKSFYRSSSSIGHDGSKLRLDDKRCTITHVMHSLTLDPRNTIEENIATLMTQMSLLTKNIVDSGTKK</sequence>
<dbReference type="EMBL" id="JACEIK010003337">
    <property type="protein sequence ID" value="MCD9641341.1"/>
    <property type="molecule type" value="Genomic_DNA"/>
</dbReference>
<proteinExistence type="predicted"/>
<keyword evidence="2" id="KW-1185">Reference proteome</keyword>
<gene>
    <name evidence="1" type="ORF">HAX54_027495</name>
</gene>
<comment type="caution">
    <text evidence="1">The sequence shown here is derived from an EMBL/GenBank/DDBJ whole genome shotgun (WGS) entry which is preliminary data.</text>
</comment>
<accession>A0ABS8V4Q1</accession>
<protein>
    <submittedName>
        <fullName evidence="1">Uncharacterized protein</fullName>
    </submittedName>
</protein>
<reference evidence="1 2" key="1">
    <citation type="journal article" date="2021" name="BMC Genomics">
        <title>Datura genome reveals duplications of psychoactive alkaloid biosynthetic genes and high mutation rate following tissue culture.</title>
        <authorList>
            <person name="Rajewski A."/>
            <person name="Carter-House D."/>
            <person name="Stajich J."/>
            <person name="Litt A."/>
        </authorList>
    </citation>
    <scope>NUCLEOTIDE SEQUENCE [LARGE SCALE GENOMIC DNA]</scope>
    <source>
        <strain evidence="1">AR-01</strain>
    </source>
</reference>